<proteinExistence type="predicted"/>
<keyword evidence="4" id="KW-1185">Reference proteome</keyword>
<feature type="domain" description="AB hydrolase-1" evidence="2">
    <location>
        <begin position="375"/>
        <end position="460"/>
    </location>
</feature>
<evidence type="ECO:0000256" key="1">
    <source>
        <dbReference type="SAM" id="MobiDB-lite"/>
    </source>
</evidence>
<evidence type="ECO:0000313" key="4">
    <source>
        <dbReference type="Proteomes" id="UP001303046"/>
    </source>
</evidence>
<feature type="compositionally biased region" description="Polar residues" evidence="1">
    <location>
        <begin position="100"/>
        <end position="113"/>
    </location>
</feature>
<dbReference type="Pfam" id="PF00561">
    <property type="entry name" value="Abhydrolase_1"/>
    <property type="match status" value="1"/>
</dbReference>
<dbReference type="Proteomes" id="UP001303046">
    <property type="component" value="Unassembled WGS sequence"/>
</dbReference>
<organism evidence="3 4">
    <name type="scientific">Necator americanus</name>
    <name type="common">Human hookworm</name>
    <dbReference type="NCBI Taxonomy" id="51031"/>
    <lineage>
        <taxon>Eukaryota</taxon>
        <taxon>Metazoa</taxon>
        <taxon>Ecdysozoa</taxon>
        <taxon>Nematoda</taxon>
        <taxon>Chromadorea</taxon>
        <taxon>Rhabditida</taxon>
        <taxon>Rhabditina</taxon>
        <taxon>Rhabditomorpha</taxon>
        <taxon>Strongyloidea</taxon>
        <taxon>Ancylostomatidae</taxon>
        <taxon>Bunostominae</taxon>
        <taxon>Necator</taxon>
    </lineage>
</organism>
<dbReference type="SUPFAM" id="SSF53474">
    <property type="entry name" value="alpha/beta-Hydrolases"/>
    <property type="match status" value="1"/>
</dbReference>
<dbReference type="PANTHER" id="PTHR12277:SF41">
    <property type="entry name" value="SERINE AMINOPEPTIDASE S33 DOMAIN-CONTAINING PROTEIN"/>
    <property type="match status" value="1"/>
</dbReference>
<dbReference type="InterPro" id="IPR000073">
    <property type="entry name" value="AB_hydrolase_1"/>
</dbReference>
<dbReference type="PANTHER" id="PTHR12277">
    <property type="entry name" value="ALPHA/BETA HYDROLASE DOMAIN-CONTAINING PROTEIN"/>
    <property type="match status" value="1"/>
</dbReference>
<dbReference type="InterPro" id="IPR029058">
    <property type="entry name" value="AB_hydrolase_fold"/>
</dbReference>
<reference evidence="3 4" key="1">
    <citation type="submission" date="2023-08" db="EMBL/GenBank/DDBJ databases">
        <title>A Necator americanus chromosomal reference genome.</title>
        <authorList>
            <person name="Ilik V."/>
            <person name="Petrzelkova K.J."/>
            <person name="Pardy F."/>
            <person name="Fuh T."/>
            <person name="Niatou-Singa F.S."/>
            <person name="Gouil Q."/>
            <person name="Baker L."/>
            <person name="Ritchie M.E."/>
            <person name="Jex A.R."/>
            <person name="Gazzola D."/>
            <person name="Li H."/>
            <person name="Toshio Fujiwara R."/>
            <person name="Zhan B."/>
            <person name="Aroian R.V."/>
            <person name="Pafco B."/>
            <person name="Schwarz E.M."/>
        </authorList>
    </citation>
    <scope>NUCLEOTIDE SEQUENCE [LARGE SCALE GENOMIC DNA]</scope>
    <source>
        <strain evidence="3 4">Aroian</strain>
        <tissue evidence="3">Whole animal</tissue>
    </source>
</reference>
<accession>A0ABR1D9I4</accession>
<name>A0ABR1D9I4_NECAM</name>
<feature type="compositionally biased region" description="Basic and acidic residues" evidence="1">
    <location>
        <begin position="85"/>
        <end position="96"/>
    </location>
</feature>
<evidence type="ECO:0000259" key="2">
    <source>
        <dbReference type="Pfam" id="PF00561"/>
    </source>
</evidence>
<feature type="compositionally biased region" description="Basic and acidic residues" evidence="1">
    <location>
        <begin position="114"/>
        <end position="135"/>
    </location>
</feature>
<comment type="caution">
    <text evidence="3">The sequence shown here is derived from an EMBL/GenBank/DDBJ whole genome shotgun (WGS) entry which is preliminary data.</text>
</comment>
<dbReference type="Gene3D" id="3.40.50.1820">
    <property type="entry name" value="alpha/beta hydrolase"/>
    <property type="match status" value="1"/>
</dbReference>
<gene>
    <name evidence="3" type="primary">Necator_chrIV.g13692</name>
    <name evidence="3" type="ORF">RB195_000400</name>
</gene>
<dbReference type="EMBL" id="JAVFWL010000004">
    <property type="protein sequence ID" value="KAK6747156.1"/>
    <property type="molecule type" value="Genomic_DNA"/>
</dbReference>
<feature type="region of interest" description="Disordered" evidence="1">
    <location>
        <begin position="76"/>
        <end position="137"/>
    </location>
</feature>
<feature type="region of interest" description="Disordered" evidence="1">
    <location>
        <begin position="1"/>
        <end position="31"/>
    </location>
</feature>
<sequence>MVEEEEKTSSSAQSGKHLLDEKTSPIPVLSFSNENEKINEVLPREYTAENTQQSSLRKVIRNEIIETSDYSGQKITADTNSRLGRAGEDYGDRNEIHPSAMTNETQESGTDQDFNVHESEASKEGSKDGSKEGSKEYGIGFKLNKKNNSVEQTQIDSEEPKTCRKMSLRATLVHAKTRIGTHADDRTIRGERGFLKSIEKHKNRRLERLCICPVTKWLLFKERIMRLNISLVRVKRFFWIICCPPLCYIMPQVAFWPPPNEYFFYIDDGPPRIKKDVEGHKEAVEIAERKKKFFKVFHANKKASERLDWRIGHKHPCADDIDNVEAFVVKTKKNNYIACVRIRSPGISRYSILYSHPNASDLSDHLMGVPNLQDLASYVRFHKCDVYSYDYSGYGISSGHPSESNQKADIRAVYDHMLCERSLKPKQIVLLGYSIGCFASIHLACSIPEPPAGIILQAPPTSLIRVLLWERACLKQPFKEHSCCADRFSIYEQICNVRIPVLVIHGEDDRTVPLVHGKAICERAVNRASPLWLRANHDNIENCRETWIRIRNEMKKMSEPKEEL</sequence>
<protein>
    <recommendedName>
        <fullName evidence="2">AB hydrolase-1 domain-containing protein</fullName>
    </recommendedName>
</protein>
<evidence type="ECO:0000313" key="3">
    <source>
        <dbReference type="EMBL" id="KAK6747156.1"/>
    </source>
</evidence>